<dbReference type="CDD" id="cd00118">
    <property type="entry name" value="LysM"/>
    <property type="match status" value="1"/>
</dbReference>
<dbReference type="AlphaFoldDB" id="A0A4S4FZ54"/>
<evidence type="ECO:0000256" key="1">
    <source>
        <dbReference type="SAM" id="MobiDB-lite"/>
    </source>
</evidence>
<dbReference type="EMBL" id="SSSN01000002">
    <property type="protein sequence ID" value="THG36133.1"/>
    <property type="molecule type" value="Genomic_DNA"/>
</dbReference>
<dbReference type="PROSITE" id="PS51782">
    <property type="entry name" value="LYSM"/>
    <property type="match status" value="1"/>
</dbReference>
<dbReference type="Gene3D" id="3.10.350.10">
    <property type="entry name" value="LysM domain"/>
    <property type="match status" value="1"/>
</dbReference>
<name>A0A4S4FZ54_9MICO</name>
<protein>
    <submittedName>
        <fullName evidence="4">LysM peptidoglycan-binding domain-containing protein</fullName>
    </submittedName>
</protein>
<dbReference type="SUPFAM" id="SSF54106">
    <property type="entry name" value="LysM domain"/>
    <property type="match status" value="1"/>
</dbReference>
<dbReference type="PROSITE" id="PS51257">
    <property type="entry name" value="PROKAR_LIPOPROTEIN"/>
    <property type="match status" value="1"/>
</dbReference>
<organism evidence="4 5">
    <name type="scientific">Orlajensenia flava</name>
    <dbReference type="NCBI Taxonomy" id="2565934"/>
    <lineage>
        <taxon>Bacteria</taxon>
        <taxon>Bacillati</taxon>
        <taxon>Actinomycetota</taxon>
        <taxon>Actinomycetes</taxon>
        <taxon>Micrococcales</taxon>
        <taxon>Microbacteriaceae</taxon>
        <taxon>Orlajensenia</taxon>
    </lineage>
</organism>
<dbReference type="SMART" id="SM00257">
    <property type="entry name" value="LysM"/>
    <property type="match status" value="1"/>
</dbReference>
<dbReference type="Pfam" id="PF01476">
    <property type="entry name" value="LysM"/>
    <property type="match status" value="1"/>
</dbReference>
<dbReference type="Proteomes" id="UP000307380">
    <property type="component" value="Unassembled WGS sequence"/>
</dbReference>
<evidence type="ECO:0000313" key="4">
    <source>
        <dbReference type="EMBL" id="THG36133.1"/>
    </source>
</evidence>
<evidence type="ECO:0000256" key="2">
    <source>
        <dbReference type="SAM" id="SignalP"/>
    </source>
</evidence>
<dbReference type="InterPro" id="IPR018392">
    <property type="entry name" value="LysM"/>
</dbReference>
<dbReference type="InterPro" id="IPR036779">
    <property type="entry name" value="LysM_dom_sf"/>
</dbReference>
<feature type="chain" id="PRO_5020893765" evidence="2">
    <location>
        <begin position="34"/>
        <end position="158"/>
    </location>
</feature>
<reference evidence="4 5" key="1">
    <citation type="submission" date="2019-04" db="EMBL/GenBank/DDBJ databases">
        <authorList>
            <person name="Jiang L."/>
        </authorList>
    </citation>
    <scope>NUCLEOTIDE SEQUENCE [LARGE SCALE GENOMIC DNA]</scope>
    <source>
        <strain evidence="4 5">YIM 131861</strain>
    </source>
</reference>
<comment type="caution">
    <text evidence="4">The sequence shown here is derived from an EMBL/GenBank/DDBJ whole genome shotgun (WGS) entry which is preliminary data.</text>
</comment>
<sequence length="158" mass="16306">MPMGAMRAAQARAATLVVATTTALMLTGCTAPAPPAPPKTVVVTVTPTAAPLPPTPTQTFDVQQATPAPIVPNDPAPVIQPGPATDNGARDGAEGSPVSDANGQLISYTVVAGDSFFDIAQRFDLPQSQLLHMNPQIHDVGENVYIGNVINLDWTKTG</sequence>
<keyword evidence="2" id="KW-0732">Signal</keyword>
<accession>A0A4S4FZ54</accession>
<feature type="domain" description="LysM" evidence="3">
    <location>
        <begin position="106"/>
        <end position="152"/>
    </location>
</feature>
<feature type="region of interest" description="Disordered" evidence="1">
    <location>
        <begin position="52"/>
        <end position="100"/>
    </location>
</feature>
<feature type="signal peptide" evidence="2">
    <location>
        <begin position="1"/>
        <end position="33"/>
    </location>
</feature>
<dbReference type="RefSeq" id="WP_136421357.1">
    <property type="nucleotide sequence ID" value="NZ_SSSN01000002.1"/>
</dbReference>
<keyword evidence="5" id="KW-1185">Reference proteome</keyword>
<dbReference type="OrthoDB" id="5123816at2"/>
<gene>
    <name evidence="4" type="ORF">E6C70_00895</name>
</gene>
<proteinExistence type="predicted"/>
<evidence type="ECO:0000259" key="3">
    <source>
        <dbReference type="PROSITE" id="PS51782"/>
    </source>
</evidence>
<feature type="compositionally biased region" description="Pro residues" evidence="1">
    <location>
        <begin position="69"/>
        <end position="80"/>
    </location>
</feature>
<evidence type="ECO:0000313" key="5">
    <source>
        <dbReference type="Proteomes" id="UP000307380"/>
    </source>
</evidence>